<protein>
    <submittedName>
        <fullName evidence="1">Uncharacterized protein</fullName>
    </submittedName>
</protein>
<dbReference type="EMBL" id="CP001661">
    <property type="protein sequence ID" value="ACT19714.1"/>
    <property type="molecule type" value="Genomic_DNA"/>
</dbReference>
<dbReference type="KEGG" id="gem:GM21_3693"/>
<reference evidence="1" key="1">
    <citation type="submission" date="2009-07" db="EMBL/GenBank/DDBJ databases">
        <title>Complete sequence of Geobacter sp. M21.</title>
        <authorList>
            <consortium name="US DOE Joint Genome Institute"/>
            <person name="Lucas S."/>
            <person name="Copeland A."/>
            <person name="Lapidus A."/>
            <person name="Glavina del Rio T."/>
            <person name="Dalin E."/>
            <person name="Tice H."/>
            <person name="Bruce D."/>
            <person name="Goodwin L."/>
            <person name="Pitluck S."/>
            <person name="Saunders E."/>
            <person name="Brettin T."/>
            <person name="Detter J.C."/>
            <person name="Han C."/>
            <person name="Larimer F."/>
            <person name="Land M."/>
            <person name="Hauser L."/>
            <person name="Kyrpides N."/>
            <person name="Ovchinnikova G."/>
            <person name="Lovley D."/>
        </authorList>
    </citation>
    <scope>NUCLEOTIDE SEQUENCE [LARGE SCALE GENOMIC DNA]</scope>
    <source>
        <strain evidence="1">M21</strain>
    </source>
</reference>
<dbReference type="HOGENOM" id="CLU_2897788_0_0_7"/>
<sequence>MFNPLRYALNKLKTYRKRQVHYQRWDRKISDHRAMSMAQRLLRTGALMDSRTTGCPLLRTYK</sequence>
<proteinExistence type="predicted"/>
<name>C6E6T6_GEOSM</name>
<evidence type="ECO:0000313" key="1">
    <source>
        <dbReference type="EMBL" id="ACT19714.1"/>
    </source>
</evidence>
<organism evidence="1">
    <name type="scientific">Geobacter sp. (strain M21)</name>
    <dbReference type="NCBI Taxonomy" id="443144"/>
    <lineage>
        <taxon>Bacteria</taxon>
        <taxon>Pseudomonadati</taxon>
        <taxon>Thermodesulfobacteriota</taxon>
        <taxon>Desulfuromonadia</taxon>
        <taxon>Geobacterales</taxon>
        <taxon>Geobacteraceae</taxon>
        <taxon>Geobacter</taxon>
    </lineage>
</organism>
<accession>C6E6T6</accession>
<dbReference type="AlphaFoldDB" id="C6E6T6"/>
<gene>
    <name evidence="1" type="ordered locus">GM21_3693</name>
</gene>
<dbReference type="STRING" id="443144.GM21_3693"/>